<evidence type="ECO:0000313" key="1">
    <source>
        <dbReference type="EMBL" id="KAI8441592.1"/>
    </source>
</evidence>
<keyword evidence="2" id="KW-1185">Reference proteome</keyword>
<sequence>MLVLEQRLSARNLGRGVVLNARLVHGVEASGWRMKFALLKAEVEIEADPETYRELARRLKAANVHVRPARRNNSLVPKPATSPALSTKPVITQPAILASSNQMKPLYCQDGTEMSVTTSPCQSPGAILPDLPQAAEDPDKNCGLSKEAGGPETQAWLARNRFAQHAPTFANFSGADLLRLSRDDIIQICGLADGIRLFNALHAKRIEPRLTVYVSSGGGVYSALYLHSCRAHELLAKLQALHRANGPAPALGPALKECETVLVSGPNGARVRLTDELVRHLPDNSTYRLQRVDDALLLCGTDKVQFLKNGRTDFDETAKYTFCGQSEGYSKYARTPDRRMSPLGGNSPRKYDYGNRIVRTDISDNPLRMSPAGALRNRDEPPELPPKPPKFQRHFQRQSSLICKPTRTAVRCRSRSEDLEMAQFKLEKTKYDRNAESDDGLEDSRQKHRYEVIRDFDDLVDYSPTKKRIIEADANEIDEYNVDAPDENEMKEIPTEIVKTVNGKLHRYAIVPSDDDEPVRKHVAITSPVMNKKNLIATQKLHELLSTPRKLKSYASQPSVRITPNKTISPIRFTETPQRIVSSTPTRGVTPSKSCANLTSSRNPASPISPKAQQKLNYGTPGEFERPDVFVTSFREKSRERSFDLDRREASRESRREYDRRSPKKDKKSTAIIIPRVAAPPSVYSDETYKSFTSVKTVSAAAASLTIAALMLTLCGGLTTGLSFYMMYTVGRRYYLDFGVLAGFTCFLLGLLGLRSRRQQLLPNRNYISGYIVLSSFSLLSAFGLLLLLSMQPQPGTALSDITSGAVCAVSALSLFVASLGVLASYCCARDPPDNRHPFQLDHGAQL</sequence>
<organism evidence="1 2">
    <name type="scientific">Choristoneura fumiferana</name>
    <name type="common">Spruce budworm moth</name>
    <name type="synonym">Archips fumiferana</name>
    <dbReference type="NCBI Taxonomy" id="7141"/>
    <lineage>
        <taxon>Eukaryota</taxon>
        <taxon>Metazoa</taxon>
        <taxon>Ecdysozoa</taxon>
        <taxon>Arthropoda</taxon>
        <taxon>Hexapoda</taxon>
        <taxon>Insecta</taxon>
        <taxon>Pterygota</taxon>
        <taxon>Neoptera</taxon>
        <taxon>Endopterygota</taxon>
        <taxon>Lepidoptera</taxon>
        <taxon>Glossata</taxon>
        <taxon>Ditrysia</taxon>
        <taxon>Tortricoidea</taxon>
        <taxon>Tortricidae</taxon>
        <taxon>Tortricinae</taxon>
        <taxon>Choristoneura</taxon>
    </lineage>
</organism>
<name>A0ACC0KYL4_CHOFU</name>
<evidence type="ECO:0000313" key="2">
    <source>
        <dbReference type="Proteomes" id="UP001064048"/>
    </source>
</evidence>
<gene>
    <name evidence="1" type="ORF">MSG28_015165</name>
</gene>
<proteinExistence type="predicted"/>
<protein>
    <submittedName>
        <fullName evidence="1">Uncharacterized protein</fullName>
    </submittedName>
</protein>
<dbReference type="EMBL" id="CM046127">
    <property type="protein sequence ID" value="KAI8441592.1"/>
    <property type="molecule type" value="Genomic_DNA"/>
</dbReference>
<accession>A0ACC0KYL4</accession>
<reference evidence="1 2" key="1">
    <citation type="journal article" date="2022" name="Genome Biol. Evol.">
        <title>The Spruce Budworm Genome: Reconstructing the Evolutionary History of Antifreeze Proteins.</title>
        <authorList>
            <person name="Beliveau C."/>
            <person name="Gagne P."/>
            <person name="Picq S."/>
            <person name="Vernygora O."/>
            <person name="Keeling C.I."/>
            <person name="Pinkney K."/>
            <person name="Doucet D."/>
            <person name="Wen F."/>
            <person name="Johnston J.S."/>
            <person name="Maaroufi H."/>
            <person name="Boyle B."/>
            <person name="Laroche J."/>
            <person name="Dewar K."/>
            <person name="Juretic N."/>
            <person name="Blackburn G."/>
            <person name="Nisole A."/>
            <person name="Brunet B."/>
            <person name="Brandao M."/>
            <person name="Lumley L."/>
            <person name="Duan J."/>
            <person name="Quan G."/>
            <person name="Lucarotti C.J."/>
            <person name="Roe A.D."/>
            <person name="Sperling F.A.H."/>
            <person name="Levesque R.C."/>
            <person name="Cusson M."/>
        </authorList>
    </citation>
    <scope>NUCLEOTIDE SEQUENCE [LARGE SCALE GENOMIC DNA]</scope>
    <source>
        <strain evidence="1">Glfc:IPQL:Cfum</strain>
    </source>
</reference>
<comment type="caution">
    <text evidence="1">The sequence shown here is derived from an EMBL/GenBank/DDBJ whole genome shotgun (WGS) entry which is preliminary data.</text>
</comment>
<dbReference type="Proteomes" id="UP001064048">
    <property type="component" value="Chromosome 27"/>
</dbReference>